<dbReference type="Proteomes" id="UP000246464">
    <property type="component" value="Chromosome 5"/>
</dbReference>
<sequence>MSSTDFSSLSGSFTGCSRTACGTFSGVYLLLSVSARCPGPLLRAPYRGAPYRAPYRAAAAGYPWRPT</sequence>
<protein>
    <submittedName>
        <fullName evidence="1">Uncharacterized protein</fullName>
    </submittedName>
</protein>
<keyword evidence="2" id="KW-1185">Reference proteome</keyword>
<accession>A0A2U9BC97</accession>
<dbReference type="AlphaFoldDB" id="A0A2U9BC97"/>
<reference evidence="1 2" key="1">
    <citation type="submission" date="2017-12" db="EMBL/GenBank/DDBJ databases">
        <title>Integrating genomic resources of turbot (Scophthalmus maximus) in depth evaluation of genetic and physical mapping variation across individuals.</title>
        <authorList>
            <person name="Martinez P."/>
        </authorList>
    </citation>
    <scope>NUCLEOTIDE SEQUENCE [LARGE SCALE GENOMIC DNA]</scope>
</reference>
<feature type="non-terminal residue" evidence="1">
    <location>
        <position position="67"/>
    </location>
</feature>
<gene>
    <name evidence="1" type="ORF">SMAX5B_012712</name>
</gene>
<evidence type="ECO:0000313" key="2">
    <source>
        <dbReference type="Proteomes" id="UP000246464"/>
    </source>
</evidence>
<proteinExistence type="predicted"/>
<organism evidence="1 2">
    <name type="scientific">Scophthalmus maximus</name>
    <name type="common">Turbot</name>
    <name type="synonym">Psetta maxima</name>
    <dbReference type="NCBI Taxonomy" id="52904"/>
    <lineage>
        <taxon>Eukaryota</taxon>
        <taxon>Metazoa</taxon>
        <taxon>Chordata</taxon>
        <taxon>Craniata</taxon>
        <taxon>Vertebrata</taxon>
        <taxon>Euteleostomi</taxon>
        <taxon>Actinopterygii</taxon>
        <taxon>Neopterygii</taxon>
        <taxon>Teleostei</taxon>
        <taxon>Neoteleostei</taxon>
        <taxon>Acanthomorphata</taxon>
        <taxon>Carangaria</taxon>
        <taxon>Pleuronectiformes</taxon>
        <taxon>Pleuronectoidei</taxon>
        <taxon>Scophthalmidae</taxon>
        <taxon>Scophthalmus</taxon>
    </lineage>
</organism>
<evidence type="ECO:0000313" key="1">
    <source>
        <dbReference type="EMBL" id="AWP01587.1"/>
    </source>
</evidence>
<name>A0A2U9BC97_SCOMX</name>
<dbReference type="EMBL" id="CP026247">
    <property type="protein sequence ID" value="AWP01587.1"/>
    <property type="molecule type" value="Genomic_DNA"/>
</dbReference>